<gene>
    <name evidence="1" type="ORF">CLV88_11985</name>
</gene>
<accession>A0A2P8F6I8</accession>
<organism evidence="1 2">
    <name type="scientific">Shimia abyssi</name>
    <dbReference type="NCBI Taxonomy" id="1662395"/>
    <lineage>
        <taxon>Bacteria</taxon>
        <taxon>Pseudomonadati</taxon>
        <taxon>Pseudomonadota</taxon>
        <taxon>Alphaproteobacteria</taxon>
        <taxon>Rhodobacterales</taxon>
        <taxon>Roseobacteraceae</taxon>
    </lineage>
</organism>
<name>A0A2P8F6I8_9RHOB</name>
<proteinExistence type="predicted"/>
<reference evidence="1 2" key="1">
    <citation type="submission" date="2018-03" db="EMBL/GenBank/DDBJ databases">
        <title>Genomic Encyclopedia of Archaeal and Bacterial Type Strains, Phase II (KMG-II): from individual species to whole genera.</title>
        <authorList>
            <person name="Goeker M."/>
        </authorList>
    </citation>
    <scope>NUCLEOTIDE SEQUENCE [LARGE SCALE GENOMIC DNA]</scope>
    <source>
        <strain evidence="1 2">DSM 100673</strain>
    </source>
</reference>
<dbReference type="Proteomes" id="UP000240418">
    <property type="component" value="Unassembled WGS sequence"/>
</dbReference>
<protein>
    <submittedName>
        <fullName evidence="1">Uncharacterized protein</fullName>
    </submittedName>
</protein>
<comment type="caution">
    <text evidence="1">The sequence shown here is derived from an EMBL/GenBank/DDBJ whole genome shotgun (WGS) entry which is preliminary data.</text>
</comment>
<dbReference type="EMBL" id="PYGJ01000019">
    <property type="protein sequence ID" value="PSL17312.1"/>
    <property type="molecule type" value="Genomic_DNA"/>
</dbReference>
<dbReference type="AlphaFoldDB" id="A0A2P8F6I8"/>
<evidence type="ECO:0000313" key="1">
    <source>
        <dbReference type="EMBL" id="PSL17312.1"/>
    </source>
</evidence>
<keyword evidence="2" id="KW-1185">Reference proteome</keyword>
<sequence length="92" mass="10533">MRGCMDWLLNLCQIDCEIRQIALMVRPVAAESLFFRDTVHWIKRQMGNFGTIVSLLRKGLSIPGFVTKSQENGEAPKDRFFLIPYPSRFGGL</sequence>
<evidence type="ECO:0000313" key="2">
    <source>
        <dbReference type="Proteomes" id="UP000240418"/>
    </source>
</evidence>